<keyword evidence="3" id="KW-1185">Reference proteome</keyword>
<dbReference type="AlphaFoldDB" id="A0ABD1WSF4"/>
<evidence type="ECO:0000256" key="1">
    <source>
        <dbReference type="SAM" id="MobiDB-lite"/>
    </source>
</evidence>
<feature type="compositionally biased region" description="Basic and acidic residues" evidence="1">
    <location>
        <begin position="45"/>
        <end position="55"/>
    </location>
</feature>
<name>A0ABD1WSF4_9LAMI</name>
<comment type="caution">
    <text evidence="2">The sequence shown here is derived from an EMBL/GenBank/DDBJ whole genome shotgun (WGS) entry which is preliminary data.</text>
</comment>
<sequence length="199" mass="22094">MLGSVLLTTDDEGPSSSGHAKRRKTAIKPKSMADDKNALVSAGRPMEDDHIDLTRGADPMLADDDHNAGNSPVPDLRFLHAHAKRDMEVMRSCVLSKMSEGLSRRKIEDIEKVLAVFNRKKNSSLRKSCEALEARVKEREYEVYNLRSALARAQHKAVESYKASSKYQHDLFAYGAESMSASISLTKEWIAAEHPGVNP</sequence>
<accession>A0ABD1WSF4</accession>
<feature type="region of interest" description="Disordered" evidence="1">
    <location>
        <begin position="1"/>
        <end position="73"/>
    </location>
</feature>
<organism evidence="2 3">
    <name type="scientific">Forsythia ovata</name>
    <dbReference type="NCBI Taxonomy" id="205694"/>
    <lineage>
        <taxon>Eukaryota</taxon>
        <taxon>Viridiplantae</taxon>
        <taxon>Streptophyta</taxon>
        <taxon>Embryophyta</taxon>
        <taxon>Tracheophyta</taxon>
        <taxon>Spermatophyta</taxon>
        <taxon>Magnoliopsida</taxon>
        <taxon>eudicotyledons</taxon>
        <taxon>Gunneridae</taxon>
        <taxon>Pentapetalae</taxon>
        <taxon>asterids</taxon>
        <taxon>lamiids</taxon>
        <taxon>Lamiales</taxon>
        <taxon>Oleaceae</taxon>
        <taxon>Forsythieae</taxon>
        <taxon>Forsythia</taxon>
    </lineage>
</organism>
<evidence type="ECO:0000313" key="3">
    <source>
        <dbReference type="Proteomes" id="UP001604277"/>
    </source>
</evidence>
<reference evidence="3" key="1">
    <citation type="submission" date="2024-07" db="EMBL/GenBank/DDBJ databases">
        <title>Two chromosome-level genome assemblies of Korean endemic species Abeliophyllum distichum and Forsythia ovata (Oleaceae).</title>
        <authorList>
            <person name="Jang H."/>
        </authorList>
    </citation>
    <scope>NUCLEOTIDE SEQUENCE [LARGE SCALE GENOMIC DNA]</scope>
</reference>
<evidence type="ECO:0000313" key="2">
    <source>
        <dbReference type="EMBL" id="KAL2552512.1"/>
    </source>
</evidence>
<dbReference type="Proteomes" id="UP001604277">
    <property type="component" value="Unassembled WGS sequence"/>
</dbReference>
<proteinExistence type="predicted"/>
<protein>
    <submittedName>
        <fullName evidence="2">Uncharacterized protein</fullName>
    </submittedName>
</protein>
<gene>
    <name evidence="2" type="ORF">Fot_06131</name>
</gene>
<dbReference type="EMBL" id="JBFOLJ010000002">
    <property type="protein sequence ID" value="KAL2552512.1"/>
    <property type="molecule type" value="Genomic_DNA"/>
</dbReference>